<accession>A0ABZ2PKV3</accession>
<gene>
    <name evidence="2" type="ORF">WDS16_04100</name>
</gene>
<feature type="transmembrane region" description="Helical" evidence="1">
    <location>
        <begin position="49"/>
        <end position="67"/>
    </location>
</feature>
<evidence type="ECO:0000256" key="1">
    <source>
        <dbReference type="SAM" id="Phobius"/>
    </source>
</evidence>
<dbReference type="RefSeq" id="WP_338890708.1">
    <property type="nucleotide sequence ID" value="NZ_CP147846.1"/>
</dbReference>
<feature type="transmembrane region" description="Helical" evidence="1">
    <location>
        <begin position="102"/>
        <end position="124"/>
    </location>
</feature>
<proteinExistence type="predicted"/>
<evidence type="ECO:0000313" key="3">
    <source>
        <dbReference type="Proteomes" id="UP001432000"/>
    </source>
</evidence>
<dbReference type="EMBL" id="CP147846">
    <property type="protein sequence ID" value="WXG69745.1"/>
    <property type="molecule type" value="Genomic_DNA"/>
</dbReference>
<organism evidence="2 3">
    <name type="scientific">Rhodococcus sovatensis</name>
    <dbReference type="NCBI Taxonomy" id="1805840"/>
    <lineage>
        <taxon>Bacteria</taxon>
        <taxon>Bacillati</taxon>
        <taxon>Actinomycetota</taxon>
        <taxon>Actinomycetes</taxon>
        <taxon>Mycobacteriales</taxon>
        <taxon>Nocardiaceae</taxon>
        <taxon>Rhodococcus</taxon>
    </lineage>
</organism>
<protein>
    <submittedName>
        <fullName evidence="2">ABC transporter permease</fullName>
    </submittedName>
</protein>
<evidence type="ECO:0000313" key="2">
    <source>
        <dbReference type="EMBL" id="WXG69745.1"/>
    </source>
</evidence>
<name>A0ABZ2PKV3_9NOCA</name>
<feature type="transmembrane region" description="Helical" evidence="1">
    <location>
        <begin position="79"/>
        <end position="96"/>
    </location>
</feature>
<keyword evidence="1" id="KW-0812">Transmembrane</keyword>
<reference evidence="2 3" key="1">
    <citation type="submission" date="2024-03" db="EMBL/GenBank/DDBJ databases">
        <title>Natural products discovery in diverse microorganisms through a two-stage MS feature dereplication strategy.</title>
        <authorList>
            <person name="Zhang R."/>
        </authorList>
    </citation>
    <scope>NUCLEOTIDE SEQUENCE [LARGE SCALE GENOMIC DNA]</scope>
    <source>
        <strain evidence="2 3">18930</strain>
    </source>
</reference>
<sequence length="131" mass="14216">MTRAIWWALAVVAFAFSVWGGASSSMADFSLECSKIGESRSFYRCDDRAVDVLGVWPLVVVGLLLATPPVVAALAMRKWVSWCAVAALVGLSIVGLENWASISYWRLLYIAVPLAILGSILAAFQRTVPRP</sequence>
<keyword evidence="3" id="KW-1185">Reference proteome</keyword>
<keyword evidence="1" id="KW-0472">Membrane</keyword>
<keyword evidence="1" id="KW-1133">Transmembrane helix</keyword>
<dbReference type="Proteomes" id="UP001432000">
    <property type="component" value="Chromosome"/>
</dbReference>